<dbReference type="InterPro" id="IPR001623">
    <property type="entry name" value="DnaJ_domain"/>
</dbReference>
<feature type="binding site" evidence="12">
    <location>
        <position position="213"/>
    </location>
    <ligand>
        <name>Zn(2+)</name>
        <dbReference type="ChEBI" id="CHEBI:29105"/>
        <label>1</label>
    </ligand>
</feature>
<dbReference type="SUPFAM" id="SSF57938">
    <property type="entry name" value="DnaJ/Hsp40 cysteine-rich domain"/>
    <property type="match status" value="1"/>
</dbReference>
<dbReference type="KEGG" id="sng:SNE_A20570"/>
<comment type="function">
    <text evidence="9 12">Participates actively in the response to hyperosmotic and heat shock by preventing the aggregation of stress-denatured proteins and by disaggregating proteins, also in an autonomous, DnaK-independent fashion. Unfolded proteins bind initially to DnaJ; upon interaction with the DnaJ-bound protein, DnaK hydrolyzes its bound ATP, resulting in the formation of a stable complex. GrpE releases ADP from DnaK; ATP binding to DnaK triggers the release of the substrate protein, thus completing the reaction cycle. Several rounds of ATP-dependent interactions between DnaJ, DnaK and GrpE are required for fully efficient folding. Also involved, together with DnaK and GrpE, in the DNA replication of plasmids through activation of initiation proteins.</text>
</comment>
<dbReference type="PRINTS" id="PR00625">
    <property type="entry name" value="JDOMAIN"/>
</dbReference>
<dbReference type="EMBL" id="FR872582">
    <property type="protein sequence ID" value="CCB89934.1"/>
    <property type="molecule type" value="Genomic_DNA"/>
</dbReference>
<reference evidence="16 17" key="2">
    <citation type="journal article" date="2011" name="Mol. Biol. Evol.">
        <title>Unity in variety--the pan-genome of the Chlamydiae.</title>
        <authorList>
            <person name="Collingro A."/>
            <person name="Tischler P."/>
            <person name="Weinmaier T."/>
            <person name="Penz T."/>
            <person name="Heinz E."/>
            <person name="Brunham R.C."/>
            <person name="Read T.D."/>
            <person name="Bavoil P.M."/>
            <person name="Sachse K."/>
            <person name="Kahane S."/>
            <person name="Friedman M.G."/>
            <person name="Rattei T."/>
            <person name="Myers G.S."/>
            <person name="Horn M."/>
        </authorList>
    </citation>
    <scope>NUCLEOTIDE SEQUENCE [LARGE SCALE GENOMIC DNA]</scope>
    <source>
        <strain evidence="17">ATCC VR-1471 / Z</strain>
    </source>
</reference>
<dbReference type="Pfam" id="PF01556">
    <property type="entry name" value="DnaJ_C"/>
    <property type="match status" value="1"/>
</dbReference>
<dbReference type="AlphaFoldDB" id="F8L3R7"/>
<name>F8L3R7_SIMNZ</name>
<evidence type="ECO:0000256" key="2">
    <source>
        <dbReference type="ARBA" id="ARBA00022705"/>
    </source>
</evidence>
<keyword evidence="1 12" id="KW-0963">Cytoplasm</keyword>
<evidence type="ECO:0000259" key="14">
    <source>
        <dbReference type="PROSITE" id="PS50076"/>
    </source>
</evidence>
<dbReference type="NCBIfam" id="TIGR02349">
    <property type="entry name" value="DnaJ_bact"/>
    <property type="match status" value="1"/>
</dbReference>
<dbReference type="InterPro" id="IPR018253">
    <property type="entry name" value="DnaJ_domain_CS"/>
</dbReference>
<dbReference type="GO" id="GO:0008270">
    <property type="term" value="F:zinc ion binding"/>
    <property type="evidence" value="ECO:0007669"/>
    <property type="project" value="UniProtKB-UniRule"/>
</dbReference>
<evidence type="ECO:0000256" key="10">
    <source>
        <dbReference type="ARBA" id="ARBA00061004"/>
    </source>
</evidence>
<comment type="domain">
    <text evidence="12">The J domain is necessary and sufficient to stimulate DnaK ATPase activity. Zinc center 1 plays an important role in the autonomous, DnaK-independent chaperone activity of DnaJ. Zinc center 2 is essential for interaction with DnaK and for DnaJ activity.</text>
</comment>
<feature type="domain" description="CR-type" evidence="15">
    <location>
        <begin position="144"/>
        <end position="222"/>
    </location>
</feature>
<feature type="binding site" evidence="12">
    <location>
        <position position="210"/>
    </location>
    <ligand>
        <name>Zn(2+)</name>
        <dbReference type="ChEBI" id="CHEBI:29105"/>
        <label>1</label>
    </ligand>
</feature>
<dbReference type="GO" id="GO:0005737">
    <property type="term" value="C:cytoplasm"/>
    <property type="evidence" value="ECO:0007669"/>
    <property type="project" value="UniProtKB-SubCell"/>
</dbReference>
<keyword evidence="2 12" id="KW-0235">DNA replication</keyword>
<evidence type="ECO:0000256" key="5">
    <source>
        <dbReference type="ARBA" id="ARBA00022771"/>
    </source>
</evidence>
<dbReference type="NCBIfam" id="NF008035">
    <property type="entry name" value="PRK10767.1"/>
    <property type="match status" value="1"/>
</dbReference>
<dbReference type="SUPFAM" id="SSF49493">
    <property type="entry name" value="HSP40/DnaJ peptide-binding domain"/>
    <property type="match status" value="2"/>
</dbReference>
<comment type="cofactor">
    <cofactor evidence="12">
        <name>Zn(2+)</name>
        <dbReference type="ChEBI" id="CHEBI:29105"/>
    </cofactor>
    <text evidence="12">Binds 2 Zn(2+) ions per monomer.</text>
</comment>
<feature type="binding site" evidence="12">
    <location>
        <position position="157"/>
    </location>
    <ligand>
        <name>Zn(2+)</name>
        <dbReference type="ChEBI" id="CHEBI:29105"/>
        <label>1</label>
    </ligand>
</feature>
<gene>
    <name evidence="12 16" type="primary">dnaJ</name>
    <name evidence="16" type="ordered locus">SNE_A20570</name>
</gene>
<dbReference type="GO" id="GO:0006260">
    <property type="term" value="P:DNA replication"/>
    <property type="evidence" value="ECO:0007669"/>
    <property type="project" value="UniProtKB-KW"/>
</dbReference>
<dbReference type="PROSITE" id="PS51188">
    <property type="entry name" value="ZF_CR"/>
    <property type="match status" value="1"/>
</dbReference>
<dbReference type="Gene3D" id="2.10.230.10">
    <property type="entry name" value="Heat shock protein DnaJ, cysteine-rich domain"/>
    <property type="match status" value="1"/>
</dbReference>
<dbReference type="FunFam" id="1.10.287.110:FF:000034">
    <property type="entry name" value="Chaperone protein DnaJ"/>
    <property type="match status" value="1"/>
</dbReference>
<proteinExistence type="inferred from homology"/>
<dbReference type="RefSeq" id="WP_013944400.1">
    <property type="nucleotide sequence ID" value="NC_015713.1"/>
</dbReference>
<protein>
    <recommendedName>
        <fullName evidence="11 12">Chaperone protein DnaJ</fullName>
    </recommendedName>
</protein>
<dbReference type="eggNOG" id="COG0484">
    <property type="taxonomic scope" value="Bacteria"/>
</dbReference>
<dbReference type="NCBIfam" id="NF010877">
    <property type="entry name" value="PRK14284.1"/>
    <property type="match status" value="1"/>
</dbReference>
<dbReference type="SUPFAM" id="SSF46565">
    <property type="entry name" value="Chaperone J-domain"/>
    <property type="match status" value="1"/>
</dbReference>
<evidence type="ECO:0000256" key="1">
    <source>
        <dbReference type="ARBA" id="ARBA00022490"/>
    </source>
</evidence>
<feature type="domain" description="J" evidence="14">
    <location>
        <begin position="3"/>
        <end position="68"/>
    </location>
</feature>
<dbReference type="Pfam" id="PF00684">
    <property type="entry name" value="DnaJ_CXXCXGXG"/>
    <property type="match status" value="1"/>
</dbReference>
<feature type="repeat" description="CXXCXGXG motif" evidence="12">
    <location>
        <begin position="196"/>
        <end position="203"/>
    </location>
</feature>
<dbReference type="CDD" id="cd10719">
    <property type="entry name" value="DnaJ_zf"/>
    <property type="match status" value="1"/>
</dbReference>
<dbReference type="InterPro" id="IPR012724">
    <property type="entry name" value="DnaJ"/>
</dbReference>
<feature type="binding site" evidence="12">
    <location>
        <position position="199"/>
    </location>
    <ligand>
        <name>Zn(2+)</name>
        <dbReference type="ChEBI" id="CHEBI:29105"/>
        <label>2</label>
    </ligand>
</feature>
<dbReference type="Gene3D" id="1.10.287.110">
    <property type="entry name" value="DnaJ domain"/>
    <property type="match status" value="1"/>
</dbReference>
<dbReference type="Gene3D" id="2.60.260.20">
    <property type="entry name" value="Urease metallochaperone UreE, N-terminal domain"/>
    <property type="match status" value="2"/>
</dbReference>
<sequence>MTDYYQVLGVPREATADEIKKAYRKLAVKYHPDKNPGDSSAEKKFKEVSEAYEVLSDDNKRRMYDQYGSDALSGAAGMGRGGHGFASMEEALRTFMGAFGGGGGGDSVFDSFFGQEFGGGTEMARQGVSKKAQLTVSFEEAASGVEKEIVVTKYVQCGQCNGSGARTPQDIKTCSSCHGSGYMHQTRGFFSMSSTCPHCHGSGKMISVPCNDCQGIGKVKKKDRIKVPIPAGIDDGMRLKMTGHGDAGEAGGPPGDLYVYIRVKPHDIFTRDGDDLILSLPVTITEATLGCKKEIPRLLSKKPVRLTVPEGTQSGKVLRVKNEGLSNVHGRGKGDLLIHIQVETPVNLSNKQKNLLEEFQKTENPDNSPQRKSFLDKLKVFF</sequence>
<dbReference type="InterPro" id="IPR036410">
    <property type="entry name" value="HSP_DnaJ_Cys-rich_dom_sf"/>
</dbReference>
<dbReference type="PANTHER" id="PTHR43096">
    <property type="entry name" value="DNAJ HOMOLOG 1, MITOCHONDRIAL-RELATED"/>
    <property type="match status" value="1"/>
</dbReference>
<dbReference type="PROSITE" id="PS50076">
    <property type="entry name" value="DNAJ_2"/>
    <property type="match status" value="1"/>
</dbReference>
<dbReference type="FunFam" id="2.60.260.20:FF:000005">
    <property type="entry name" value="Chaperone protein dnaJ 1, mitochondrial"/>
    <property type="match status" value="1"/>
</dbReference>
<dbReference type="STRING" id="331113.SNE_A20570"/>
<evidence type="ECO:0000259" key="15">
    <source>
        <dbReference type="PROSITE" id="PS51188"/>
    </source>
</evidence>
<evidence type="ECO:0000256" key="4">
    <source>
        <dbReference type="ARBA" id="ARBA00022737"/>
    </source>
</evidence>
<keyword evidence="3 12" id="KW-0479">Metal-binding</keyword>
<dbReference type="Pfam" id="PF00226">
    <property type="entry name" value="DnaJ"/>
    <property type="match status" value="1"/>
</dbReference>
<feature type="binding site" evidence="12">
    <location>
        <position position="160"/>
    </location>
    <ligand>
        <name>Zn(2+)</name>
        <dbReference type="ChEBI" id="CHEBI:29105"/>
        <label>1</label>
    </ligand>
</feature>
<comment type="subunit">
    <text evidence="12">Homodimer.</text>
</comment>
<dbReference type="GO" id="GO:0051082">
    <property type="term" value="F:unfolded protein binding"/>
    <property type="evidence" value="ECO:0007669"/>
    <property type="project" value="UniProtKB-UniRule"/>
</dbReference>
<feature type="binding site" evidence="12">
    <location>
        <position position="196"/>
    </location>
    <ligand>
        <name>Zn(2+)</name>
        <dbReference type="ChEBI" id="CHEBI:29105"/>
        <label>2</label>
    </ligand>
</feature>
<dbReference type="SMART" id="SM00271">
    <property type="entry name" value="DnaJ"/>
    <property type="match status" value="1"/>
</dbReference>
<dbReference type="FunFam" id="2.10.230.10:FF:000002">
    <property type="entry name" value="Molecular chaperone DnaJ"/>
    <property type="match status" value="1"/>
</dbReference>
<dbReference type="CDD" id="cd06257">
    <property type="entry name" value="DnaJ"/>
    <property type="match status" value="1"/>
</dbReference>
<evidence type="ECO:0000256" key="7">
    <source>
        <dbReference type="ARBA" id="ARBA00023016"/>
    </source>
</evidence>
<dbReference type="GO" id="GO:0042026">
    <property type="term" value="P:protein refolding"/>
    <property type="evidence" value="ECO:0007669"/>
    <property type="project" value="TreeGrafter"/>
</dbReference>
<feature type="repeat" description="CXXCXGXG motif" evidence="12">
    <location>
        <begin position="210"/>
        <end position="217"/>
    </location>
</feature>
<evidence type="ECO:0000256" key="6">
    <source>
        <dbReference type="ARBA" id="ARBA00022833"/>
    </source>
</evidence>
<organism evidence="16 17">
    <name type="scientific">Simkania negevensis (strain ATCC VR-1471 / DSM 27360 / Z)</name>
    <dbReference type="NCBI Taxonomy" id="331113"/>
    <lineage>
        <taxon>Bacteria</taxon>
        <taxon>Pseudomonadati</taxon>
        <taxon>Chlamydiota</taxon>
        <taxon>Chlamydiia</taxon>
        <taxon>Parachlamydiales</taxon>
        <taxon>Simkaniaceae</taxon>
        <taxon>Simkania</taxon>
    </lineage>
</organism>
<dbReference type="InterPro" id="IPR001305">
    <property type="entry name" value="HSP_DnaJ_Cys-rich_dom"/>
</dbReference>
<keyword evidence="4 12" id="KW-0677">Repeat</keyword>
<dbReference type="PANTHER" id="PTHR43096:SF48">
    <property type="entry name" value="CHAPERONE PROTEIN DNAJ"/>
    <property type="match status" value="1"/>
</dbReference>
<dbReference type="GO" id="GO:0005524">
    <property type="term" value="F:ATP binding"/>
    <property type="evidence" value="ECO:0007669"/>
    <property type="project" value="InterPro"/>
</dbReference>
<evidence type="ECO:0000256" key="3">
    <source>
        <dbReference type="ARBA" id="ARBA00022723"/>
    </source>
</evidence>
<feature type="binding site" evidence="12">
    <location>
        <position position="174"/>
    </location>
    <ligand>
        <name>Zn(2+)</name>
        <dbReference type="ChEBI" id="CHEBI:29105"/>
        <label>2</label>
    </ligand>
</feature>
<dbReference type="GO" id="GO:0009408">
    <property type="term" value="P:response to heat"/>
    <property type="evidence" value="ECO:0007669"/>
    <property type="project" value="InterPro"/>
</dbReference>
<keyword evidence="5 12" id="KW-0863">Zinc-finger</keyword>
<feature type="binding site" evidence="12">
    <location>
        <position position="177"/>
    </location>
    <ligand>
        <name>Zn(2+)</name>
        <dbReference type="ChEBI" id="CHEBI:29105"/>
        <label>2</label>
    </ligand>
</feature>
<dbReference type="OrthoDB" id="9779889at2"/>
<feature type="zinc finger region" description="CR-type" evidence="13">
    <location>
        <begin position="144"/>
        <end position="222"/>
    </location>
</feature>
<evidence type="ECO:0000256" key="9">
    <source>
        <dbReference type="ARBA" id="ARBA00053423"/>
    </source>
</evidence>
<keyword evidence="8 12" id="KW-0143">Chaperone</keyword>
<feature type="repeat" description="CXXCXGXG motif" evidence="12">
    <location>
        <begin position="157"/>
        <end position="164"/>
    </location>
</feature>
<dbReference type="GO" id="GO:0031072">
    <property type="term" value="F:heat shock protein binding"/>
    <property type="evidence" value="ECO:0007669"/>
    <property type="project" value="InterPro"/>
</dbReference>
<dbReference type="HAMAP" id="MF_01152">
    <property type="entry name" value="DnaJ"/>
    <property type="match status" value="1"/>
</dbReference>
<dbReference type="Proteomes" id="UP000000496">
    <property type="component" value="Chromosome gsn.131"/>
</dbReference>
<accession>F8L3R7</accession>
<evidence type="ECO:0000313" key="17">
    <source>
        <dbReference type="Proteomes" id="UP000000496"/>
    </source>
</evidence>
<comment type="subcellular location">
    <subcellularLocation>
        <location evidence="12">Cytoplasm</location>
    </subcellularLocation>
</comment>
<evidence type="ECO:0000256" key="13">
    <source>
        <dbReference type="PROSITE-ProRule" id="PRU00546"/>
    </source>
</evidence>
<evidence type="ECO:0000256" key="11">
    <source>
        <dbReference type="ARBA" id="ARBA00067609"/>
    </source>
</evidence>
<dbReference type="InterPro" id="IPR008971">
    <property type="entry name" value="HSP40/DnaJ_pept-bd"/>
</dbReference>
<evidence type="ECO:0000313" key="16">
    <source>
        <dbReference type="EMBL" id="CCB89934.1"/>
    </source>
</evidence>
<evidence type="ECO:0000256" key="8">
    <source>
        <dbReference type="ARBA" id="ARBA00023186"/>
    </source>
</evidence>
<feature type="repeat" description="CXXCXGXG motif" evidence="12">
    <location>
        <begin position="174"/>
        <end position="181"/>
    </location>
</feature>
<dbReference type="HOGENOM" id="CLU_017633_0_7_0"/>
<evidence type="ECO:0000256" key="12">
    <source>
        <dbReference type="HAMAP-Rule" id="MF_01152"/>
    </source>
</evidence>
<dbReference type="PROSITE" id="PS00636">
    <property type="entry name" value="DNAJ_1"/>
    <property type="match status" value="1"/>
</dbReference>
<keyword evidence="6 12" id="KW-0862">Zinc</keyword>
<keyword evidence="7 12" id="KW-0346">Stress response</keyword>
<dbReference type="InterPro" id="IPR002939">
    <property type="entry name" value="DnaJ_C"/>
</dbReference>
<comment type="similarity">
    <text evidence="10 12">Belongs to the DnaJ family.</text>
</comment>
<dbReference type="CDD" id="cd10747">
    <property type="entry name" value="DnaJ_C"/>
    <property type="match status" value="1"/>
</dbReference>
<dbReference type="InterPro" id="IPR036869">
    <property type="entry name" value="J_dom_sf"/>
</dbReference>
<reference key="1">
    <citation type="journal article" date="2011" name="Mol. Biol. Evol.">
        <title>Unity in variety -- the pan-genome of the Chlamydiae.</title>
        <authorList>
            <person name="Collingro A."/>
            <person name="Tischler P."/>
            <person name="Weinmaier T."/>
            <person name="Penz T."/>
            <person name="Heinz E."/>
            <person name="Brunham R.C."/>
            <person name="Read T.D."/>
            <person name="Bavoil P.M."/>
            <person name="Sachse K."/>
            <person name="Kahane S."/>
            <person name="Friedman M.G."/>
            <person name="Rattei T."/>
            <person name="Myers G.S.A."/>
            <person name="Horn M."/>
        </authorList>
    </citation>
    <scope>NUCLEOTIDE SEQUENCE</scope>
    <source>
        <strain>Z</strain>
    </source>
</reference>
<keyword evidence="17" id="KW-1185">Reference proteome</keyword>